<evidence type="ECO:0000313" key="3">
    <source>
        <dbReference type="Proteomes" id="UP000324222"/>
    </source>
</evidence>
<name>A0A5B7DSS5_PORTR</name>
<feature type="region of interest" description="Disordered" evidence="1">
    <location>
        <begin position="37"/>
        <end position="58"/>
    </location>
</feature>
<evidence type="ECO:0000256" key="1">
    <source>
        <dbReference type="SAM" id="MobiDB-lite"/>
    </source>
</evidence>
<proteinExistence type="predicted"/>
<accession>A0A5B7DSS5</accession>
<comment type="caution">
    <text evidence="2">The sequence shown here is derived from an EMBL/GenBank/DDBJ whole genome shotgun (WGS) entry which is preliminary data.</text>
</comment>
<reference evidence="2 3" key="1">
    <citation type="submission" date="2019-05" db="EMBL/GenBank/DDBJ databases">
        <title>Another draft genome of Portunus trituberculatus and its Hox gene families provides insights of decapod evolution.</title>
        <authorList>
            <person name="Jeong J.-H."/>
            <person name="Song I."/>
            <person name="Kim S."/>
            <person name="Choi T."/>
            <person name="Kim D."/>
            <person name="Ryu S."/>
            <person name="Kim W."/>
        </authorList>
    </citation>
    <scope>NUCLEOTIDE SEQUENCE [LARGE SCALE GENOMIC DNA]</scope>
    <source>
        <tissue evidence="2">Muscle</tissue>
    </source>
</reference>
<gene>
    <name evidence="2" type="ORF">E2C01_017551</name>
</gene>
<dbReference type="EMBL" id="VSRR010001333">
    <property type="protein sequence ID" value="MPC24470.1"/>
    <property type="molecule type" value="Genomic_DNA"/>
</dbReference>
<keyword evidence="3" id="KW-1185">Reference proteome</keyword>
<evidence type="ECO:0000313" key="2">
    <source>
        <dbReference type="EMBL" id="MPC24470.1"/>
    </source>
</evidence>
<dbReference type="AlphaFoldDB" id="A0A5B7DSS5"/>
<organism evidence="2 3">
    <name type="scientific">Portunus trituberculatus</name>
    <name type="common">Swimming crab</name>
    <name type="synonym">Neptunus trituberculatus</name>
    <dbReference type="NCBI Taxonomy" id="210409"/>
    <lineage>
        <taxon>Eukaryota</taxon>
        <taxon>Metazoa</taxon>
        <taxon>Ecdysozoa</taxon>
        <taxon>Arthropoda</taxon>
        <taxon>Crustacea</taxon>
        <taxon>Multicrustacea</taxon>
        <taxon>Malacostraca</taxon>
        <taxon>Eumalacostraca</taxon>
        <taxon>Eucarida</taxon>
        <taxon>Decapoda</taxon>
        <taxon>Pleocyemata</taxon>
        <taxon>Brachyura</taxon>
        <taxon>Eubrachyura</taxon>
        <taxon>Portunoidea</taxon>
        <taxon>Portunidae</taxon>
        <taxon>Portuninae</taxon>
        <taxon>Portunus</taxon>
    </lineage>
</organism>
<dbReference type="Proteomes" id="UP000324222">
    <property type="component" value="Unassembled WGS sequence"/>
</dbReference>
<protein>
    <submittedName>
        <fullName evidence="2">Uncharacterized protein</fullName>
    </submittedName>
</protein>
<sequence length="96" mass="10837">MVMVVVEKEDEEEKVEWLGAAWEEACKALFPTPPCDPLRPAPPRRATHRNRLPAARAEPELVRQTPVERRCGEALRCLVSPGRPVMKVVMIIIIAK</sequence>